<evidence type="ECO:0000313" key="2">
    <source>
        <dbReference type="EMBL" id="GFH44060.1"/>
    </source>
</evidence>
<accession>A0AAD3GYX5</accession>
<comment type="caution">
    <text evidence="2">The sequence shown here is derived from an EMBL/GenBank/DDBJ whole genome shotgun (WGS) entry which is preliminary data.</text>
</comment>
<protein>
    <submittedName>
        <fullName evidence="2">Uncharacterized protein</fullName>
    </submittedName>
</protein>
<name>A0AAD3GYX5_9STRA</name>
<proteinExistence type="predicted"/>
<reference evidence="2 3" key="1">
    <citation type="journal article" date="2021" name="Sci. Rep.">
        <title>The genome of the diatom Chaetoceros tenuissimus carries an ancient integrated fragment of an extant virus.</title>
        <authorList>
            <person name="Hongo Y."/>
            <person name="Kimura K."/>
            <person name="Takaki Y."/>
            <person name="Yoshida Y."/>
            <person name="Baba S."/>
            <person name="Kobayashi G."/>
            <person name="Nagasaki K."/>
            <person name="Hano T."/>
            <person name="Tomaru Y."/>
        </authorList>
    </citation>
    <scope>NUCLEOTIDE SEQUENCE [LARGE SCALE GENOMIC DNA]</scope>
    <source>
        <strain evidence="2 3">NIES-3715</strain>
    </source>
</reference>
<feature type="region of interest" description="Disordered" evidence="1">
    <location>
        <begin position="166"/>
        <end position="208"/>
    </location>
</feature>
<dbReference type="Proteomes" id="UP001054902">
    <property type="component" value="Unassembled WGS sequence"/>
</dbReference>
<gene>
    <name evidence="2" type="ORF">CTEN210_00534</name>
</gene>
<evidence type="ECO:0000313" key="3">
    <source>
        <dbReference type="Proteomes" id="UP001054902"/>
    </source>
</evidence>
<evidence type="ECO:0000256" key="1">
    <source>
        <dbReference type="SAM" id="MobiDB-lite"/>
    </source>
</evidence>
<dbReference type="EMBL" id="BLLK01000019">
    <property type="protein sequence ID" value="GFH44060.1"/>
    <property type="molecule type" value="Genomic_DNA"/>
</dbReference>
<sequence>MPCGHTYVCNICASKIDKCVECRSTLLKEVTPPQEERRYVSGPRGKSSYGSFTAATSGRRSTGQHRDLYEQPPRQAIVKRERIPLPKNVVLLSLIESSQLVENTSCNRLLSRGATRSRTRESTFDFKDNVDADELEENRIIFGAYIANEACGTYAVATTTGLKIVQKRSNSPSENKAGSRNNERSTSNGRSISVIRARSPRLDGEDGDEMLSTATITNGSCKKKLTESWQGKIDEIVVNNMKRKAQNRIDVHLNYGDRVQIVSIVDKWAKLARGYGYVYLENSNDLVKVGGAIDKASKIESMIYTLSSARNKLMEAKRTTEYYATSLLKELQSTLVQEQDVTVIGAEAFHKNDRIIDNDAGNSNHHGNRLARFLDNGYASTEEDRRDSSNVCEERDDGGSQRRDPSSSTFVVHNGNRKVQYFPEAMAEAAQKWRERNGTEASEFTQIDFKTGMSGHHGLESNYANRHFYASRGRNALRMSAHSALTPK</sequence>
<organism evidence="2 3">
    <name type="scientific">Chaetoceros tenuissimus</name>
    <dbReference type="NCBI Taxonomy" id="426638"/>
    <lineage>
        <taxon>Eukaryota</taxon>
        <taxon>Sar</taxon>
        <taxon>Stramenopiles</taxon>
        <taxon>Ochrophyta</taxon>
        <taxon>Bacillariophyta</taxon>
        <taxon>Coscinodiscophyceae</taxon>
        <taxon>Chaetocerotophycidae</taxon>
        <taxon>Chaetocerotales</taxon>
        <taxon>Chaetocerotaceae</taxon>
        <taxon>Chaetoceros</taxon>
    </lineage>
</organism>
<feature type="region of interest" description="Disordered" evidence="1">
    <location>
        <begin position="380"/>
        <end position="411"/>
    </location>
</feature>
<feature type="region of interest" description="Disordered" evidence="1">
    <location>
        <begin position="32"/>
        <end position="66"/>
    </location>
</feature>
<feature type="compositionally biased region" description="Polar residues" evidence="1">
    <location>
        <begin position="48"/>
        <end position="61"/>
    </location>
</feature>
<dbReference type="AlphaFoldDB" id="A0AAD3GYX5"/>
<keyword evidence="3" id="KW-1185">Reference proteome</keyword>
<feature type="compositionally biased region" description="Polar residues" evidence="1">
    <location>
        <begin position="166"/>
        <end position="191"/>
    </location>
</feature>